<dbReference type="GO" id="GO:0005737">
    <property type="term" value="C:cytoplasm"/>
    <property type="evidence" value="ECO:0007669"/>
    <property type="project" value="TreeGrafter"/>
</dbReference>
<dbReference type="PROSITE" id="PS51257">
    <property type="entry name" value="PROKAR_LIPOPROTEIN"/>
    <property type="match status" value="1"/>
</dbReference>
<dbReference type="EC" id="3.2.1.18" evidence="3"/>
<evidence type="ECO:0000313" key="7">
    <source>
        <dbReference type="Proteomes" id="UP000183209"/>
    </source>
</evidence>
<dbReference type="PANTHER" id="PTHR10628:SF30">
    <property type="entry name" value="EXO-ALPHA-SIALIDASE"/>
    <property type="match status" value="1"/>
</dbReference>
<dbReference type="Pfam" id="PF13859">
    <property type="entry name" value="BNR_3"/>
    <property type="match status" value="1"/>
</dbReference>
<dbReference type="InterPro" id="IPR036278">
    <property type="entry name" value="Sialidase_sf"/>
</dbReference>
<dbReference type="OrthoDB" id="7294637at2"/>
<name>A0A1I6TAN7_9FLAO</name>
<proteinExistence type="inferred from homology"/>
<dbReference type="InterPro" id="IPR029456">
    <property type="entry name" value="Sialidase_N"/>
</dbReference>
<dbReference type="InterPro" id="IPR011040">
    <property type="entry name" value="Sialidase"/>
</dbReference>
<feature type="domain" description="Sialidase N-terminal" evidence="5">
    <location>
        <begin position="36"/>
        <end position="158"/>
    </location>
</feature>
<evidence type="ECO:0000256" key="2">
    <source>
        <dbReference type="ARBA" id="ARBA00009348"/>
    </source>
</evidence>
<dbReference type="GO" id="GO:0009313">
    <property type="term" value="P:oligosaccharide catabolic process"/>
    <property type="evidence" value="ECO:0007669"/>
    <property type="project" value="TreeGrafter"/>
</dbReference>
<sequence>MKFTYILLTAVLIAFTSCDSNQKSKEIAEAVKPSEVSQFVLPVLVNKEKNKIFKFSLTVDEQKITDELAPVKSILVNFEGTTDLKNIGEASVYHANTESFKEATLLSSVSEISKEVSFQGVLDLEPGNNYFWLSVKLNGTPELSNKIKAIPETMVFNNGGVLNLLNEPAPAQRLGVAIRNKFDDDVDTYRIPGLATTKDGTLIAVYDIRYNSAVDLQEDVDVGMSRSTDGGQTWEPMKVIMDMGEYGGLPQDENGIGDPAVLVDENTGTIWVAALWLHGNKDKRAWWASDQGMTPEETGQFMLVKSEDDGLTWSEPINITQQIKNPDWKLFFNGPGMGITMKDGTLVFPAQFKDKEAIPHSTIIYSKDRGETWKVGTGAKSETTEAQVVQLTDGSLMLNMRDDRNRANRKDPQNGRSVAITTDLGATWTEHSTSRKALIEPNCMASIITTEVKDKGHVLFFSNPDSKTKRDHITIKTSFDDGMTWPEEYQIELYEESNYGYSCLTKIDEDYLGILYEGSGDLYFQKIAIEELIK</sequence>
<organism evidence="6 7">
    <name type="scientific">Zhouia amylolytica</name>
    <dbReference type="NCBI Taxonomy" id="376730"/>
    <lineage>
        <taxon>Bacteria</taxon>
        <taxon>Pseudomonadati</taxon>
        <taxon>Bacteroidota</taxon>
        <taxon>Flavobacteriia</taxon>
        <taxon>Flavobacteriales</taxon>
        <taxon>Flavobacteriaceae</taxon>
        <taxon>Zhouia</taxon>
    </lineage>
</organism>
<evidence type="ECO:0000256" key="3">
    <source>
        <dbReference type="ARBA" id="ARBA00012733"/>
    </source>
</evidence>
<dbReference type="GO" id="GO:0016020">
    <property type="term" value="C:membrane"/>
    <property type="evidence" value="ECO:0007669"/>
    <property type="project" value="TreeGrafter"/>
</dbReference>
<comment type="catalytic activity">
    <reaction evidence="1">
        <text>Hydrolysis of alpha-(2-&gt;3)-, alpha-(2-&gt;6)-, alpha-(2-&gt;8)- glycosidic linkages of terminal sialic acid residues in oligosaccharides, glycoproteins, glycolipids, colominic acid and synthetic substrates.</text>
        <dbReference type="EC" id="3.2.1.18"/>
    </reaction>
</comment>
<comment type="similarity">
    <text evidence="2">Belongs to the glycosyl hydrolase 33 family.</text>
</comment>
<dbReference type="PANTHER" id="PTHR10628">
    <property type="entry name" value="SIALIDASE"/>
    <property type="match status" value="1"/>
</dbReference>
<dbReference type="GO" id="GO:0004308">
    <property type="term" value="F:exo-alpha-sialidase activity"/>
    <property type="evidence" value="ECO:0007669"/>
    <property type="project" value="UniProtKB-EC"/>
</dbReference>
<evidence type="ECO:0000256" key="1">
    <source>
        <dbReference type="ARBA" id="ARBA00000427"/>
    </source>
</evidence>
<dbReference type="InterPro" id="IPR026856">
    <property type="entry name" value="Sialidase_fam"/>
</dbReference>
<gene>
    <name evidence="6" type="ORF">SAMN04487906_1946</name>
</gene>
<dbReference type="EMBL" id="FPAG01000005">
    <property type="protein sequence ID" value="SFS86282.1"/>
    <property type="molecule type" value="Genomic_DNA"/>
</dbReference>
<dbReference type="RefSeq" id="WP_074978517.1">
    <property type="nucleotide sequence ID" value="NZ_FPAG01000005.1"/>
</dbReference>
<reference evidence="6 7" key="1">
    <citation type="submission" date="2016-10" db="EMBL/GenBank/DDBJ databases">
        <authorList>
            <person name="de Groot N.N."/>
        </authorList>
    </citation>
    <scope>NUCLEOTIDE SEQUENCE [LARGE SCALE GENOMIC DNA]</scope>
    <source>
        <strain evidence="6 7">CGMCC 1.6114</strain>
    </source>
</reference>
<dbReference type="SUPFAM" id="SSF50939">
    <property type="entry name" value="Sialidases"/>
    <property type="match status" value="1"/>
</dbReference>
<evidence type="ECO:0000259" key="5">
    <source>
        <dbReference type="Pfam" id="PF14873"/>
    </source>
</evidence>
<dbReference type="Gene3D" id="2.120.10.10">
    <property type="match status" value="1"/>
</dbReference>
<dbReference type="AlphaFoldDB" id="A0A1I6TAN7"/>
<accession>A0A1I6TAN7</accession>
<dbReference type="CDD" id="cd15482">
    <property type="entry name" value="Sialidase_non-viral"/>
    <property type="match status" value="1"/>
</dbReference>
<dbReference type="Pfam" id="PF14873">
    <property type="entry name" value="BNR_assoc_N"/>
    <property type="match status" value="1"/>
</dbReference>
<feature type="domain" description="Sialidase" evidence="4">
    <location>
        <begin position="191"/>
        <end position="476"/>
    </location>
</feature>
<dbReference type="GO" id="GO:0006689">
    <property type="term" value="P:ganglioside catabolic process"/>
    <property type="evidence" value="ECO:0007669"/>
    <property type="project" value="TreeGrafter"/>
</dbReference>
<dbReference type="Proteomes" id="UP000183209">
    <property type="component" value="Unassembled WGS sequence"/>
</dbReference>
<dbReference type="Gene3D" id="2.60.40.1290">
    <property type="match status" value="2"/>
</dbReference>
<evidence type="ECO:0000259" key="4">
    <source>
        <dbReference type="Pfam" id="PF13859"/>
    </source>
</evidence>
<protein>
    <recommendedName>
        <fullName evidence="3">exo-alpha-sialidase</fullName>
        <ecNumber evidence="3">3.2.1.18</ecNumber>
    </recommendedName>
</protein>
<evidence type="ECO:0000313" key="6">
    <source>
        <dbReference type="EMBL" id="SFS86282.1"/>
    </source>
</evidence>
<dbReference type="FunFam" id="2.120.10.10:FF:000012">
    <property type="entry name" value="Sialidase [Precursor]"/>
    <property type="match status" value="1"/>
</dbReference>